<sequence>MACFLVPAAEAAIVTVVAQVNKSKEKNKGELNINTNGVATAPETKISFSTKLMWLARLLWGGAFLLAYEHIWHGEVVPWFPFLTAASNPADTAEMLSEMRTVGVSMAILVTLVWAIVVLVTNSMTKKVLKTKSTAA</sequence>
<evidence type="ECO:0000313" key="3">
    <source>
        <dbReference type="Proteomes" id="UP000184389"/>
    </source>
</evidence>
<keyword evidence="1" id="KW-1133">Transmembrane helix</keyword>
<dbReference type="RefSeq" id="WP_072742520.1">
    <property type="nucleotide sequence ID" value="NZ_FQXR01000002.1"/>
</dbReference>
<reference evidence="2 3" key="1">
    <citation type="submission" date="2016-11" db="EMBL/GenBank/DDBJ databases">
        <authorList>
            <person name="Jaros S."/>
            <person name="Januszkiewicz K."/>
            <person name="Wedrychowicz H."/>
        </authorList>
    </citation>
    <scope>NUCLEOTIDE SEQUENCE [LARGE SCALE GENOMIC DNA]</scope>
    <source>
        <strain evidence="2 3">DSM 13106</strain>
    </source>
</reference>
<feature type="transmembrane region" description="Helical" evidence="1">
    <location>
        <begin position="54"/>
        <end position="72"/>
    </location>
</feature>
<dbReference type="EMBL" id="FQXR01000002">
    <property type="protein sequence ID" value="SHH31951.1"/>
    <property type="molecule type" value="Genomic_DNA"/>
</dbReference>
<keyword evidence="3" id="KW-1185">Reference proteome</keyword>
<keyword evidence="1" id="KW-0472">Membrane</keyword>
<organism evidence="2 3">
    <name type="scientific">Sporanaerobacter acetigenes DSM 13106</name>
    <dbReference type="NCBI Taxonomy" id="1123281"/>
    <lineage>
        <taxon>Bacteria</taxon>
        <taxon>Bacillati</taxon>
        <taxon>Bacillota</taxon>
        <taxon>Tissierellia</taxon>
        <taxon>Tissierellales</taxon>
        <taxon>Sporanaerobacteraceae</taxon>
        <taxon>Sporanaerobacter</taxon>
    </lineage>
</organism>
<name>A0A1M5S0M0_9FIRM</name>
<protein>
    <submittedName>
        <fullName evidence="2">Uncharacterized protein</fullName>
    </submittedName>
</protein>
<evidence type="ECO:0000313" key="2">
    <source>
        <dbReference type="EMBL" id="SHH31951.1"/>
    </source>
</evidence>
<dbReference type="OrthoDB" id="1770784at2"/>
<gene>
    <name evidence="2" type="ORF">SAMN02745180_00035</name>
</gene>
<accession>A0A1M5S0M0</accession>
<feature type="transmembrane region" description="Helical" evidence="1">
    <location>
        <begin position="102"/>
        <end position="122"/>
    </location>
</feature>
<dbReference type="Proteomes" id="UP000184389">
    <property type="component" value="Unassembled WGS sequence"/>
</dbReference>
<keyword evidence="1" id="KW-0812">Transmembrane</keyword>
<dbReference type="AlphaFoldDB" id="A0A1M5S0M0"/>
<proteinExistence type="predicted"/>
<evidence type="ECO:0000256" key="1">
    <source>
        <dbReference type="SAM" id="Phobius"/>
    </source>
</evidence>